<evidence type="ECO:0000313" key="2">
    <source>
        <dbReference type="Proteomes" id="UP000290092"/>
    </source>
</evidence>
<organism evidence="1 2">
    <name type="scientific">Malaciobacter mytili LMG 24559</name>
    <dbReference type="NCBI Taxonomy" id="1032238"/>
    <lineage>
        <taxon>Bacteria</taxon>
        <taxon>Pseudomonadati</taxon>
        <taxon>Campylobacterota</taxon>
        <taxon>Epsilonproteobacteria</taxon>
        <taxon>Campylobacterales</taxon>
        <taxon>Arcobacteraceae</taxon>
        <taxon>Malaciobacter</taxon>
    </lineage>
</organism>
<accession>A0AAX2AE21</accession>
<evidence type="ECO:0000313" key="1">
    <source>
        <dbReference type="EMBL" id="RXK12888.1"/>
    </source>
</evidence>
<dbReference type="KEGG" id="amyt:AMYT_a0175"/>
<dbReference type="Proteomes" id="UP000290092">
    <property type="component" value="Unassembled WGS sequence"/>
</dbReference>
<protein>
    <submittedName>
        <fullName evidence="1">Uncharacterized protein</fullName>
    </submittedName>
</protein>
<dbReference type="RefSeq" id="WP_114843379.1">
    <property type="nucleotide sequence ID" value="NZ_CP031220.1"/>
</dbReference>
<gene>
    <name evidence="1" type="ORF">CP985_14145</name>
</gene>
<dbReference type="EMBL" id="NXID01000074">
    <property type="protein sequence ID" value="RXK12888.1"/>
    <property type="molecule type" value="Genomic_DNA"/>
</dbReference>
<keyword evidence="2" id="KW-1185">Reference proteome</keyword>
<proteinExistence type="predicted"/>
<comment type="caution">
    <text evidence="1">The sequence shown here is derived from an EMBL/GenBank/DDBJ whole genome shotgun (WGS) entry which is preliminary data.</text>
</comment>
<reference evidence="1 2" key="1">
    <citation type="submission" date="2017-09" db="EMBL/GenBank/DDBJ databases">
        <title>Genomics of the genus Arcobacter.</title>
        <authorList>
            <person name="Perez-Cataluna A."/>
            <person name="Figueras M.J."/>
            <person name="Salas-Masso N."/>
        </authorList>
    </citation>
    <scope>NUCLEOTIDE SEQUENCE [LARGE SCALE GENOMIC DNA]</scope>
    <source>
        <strain evidence="1 2">CECT 7386</strain>
    </source>
</reference>
<dbReference type="AlphaFoldDB" id="A0AAX2AE21"/>
<name>A0AAX2AE21_9BACT</name>
<sequence length="252" mass="29246">MKKTTFIALFILGLNISIIADEIKVRNIYTAEITFSDASISTNIDCNSKLSKYLSLLDAKKKEFREAWCNTDKGPFNSNTLLLSELPYNLQYEDFIYEINRDIKKNIILTYENISTKSLKVDLSNYFIKGLPSNALLVKKSIAKNNPITSDLFKINYLEFEIKIKKDGYLLDAFNRGFNGLDVTRTYLETITVPNLHYFNNKKIVLDNLLINSKSNILTNTYKYGLYECKNGERYFEDIYLDSSCNYIEKDY</sequence>